<dbReference type="GeneID" id="75049238"/>
<accession>A0A173SKN0</accession>
<dbReference type="Proteomes" id="UP000095390">
    <property type="component" value="Unassembled WGS sequence"/>
</dbReference>
<dbReference type="PANTHER" id="PTHR35526">
    <property type="entry name" value="ANTI-SIGMA-F FACTOR RSBW-RELATED"/>
    <property type="match status" value="1"/>
</dbReference>
<proteinExistence type="predicted"/>
<dbReference type="RefSeq" id="WP_005345464.1">
    <property type="nucleotide sequence ID" value="NZ_CALLAX010000008.1"/>
</dbReference>
<dbReference type="Proteomes" id="UP000283700">
    <property type="component" value="Unassembled WGS sequence"/>
</dbReference>
<dbReference type="EMBL" id="QSOE01000021">
    <property type="protein sequence ID" value="RGI90228.1"/>
    <property type="molecule type" value="Genomic_DNA"/>
</dbReference>
<keyword evidence="2 8" id="KW-0808">Transferase</keyword>
<dbReference type="EMBL" id="QRNJ01000074">
    <property type="protein sequence ID" value="RHK34642.1"/>
    <property type="molecule type" value="Genomic_DNA"/>
</dbReference>
<dbReference type="NCBIfam" id="TIGR01925">
    <property type="entry name" value="spIIAB"/>
    <property type="match status" value="1"/>
</dbReference>
<evidence type="ECO:0000256" key="5">
    <source>
        <dbReference type="ARBA" id="ARBA00022840"/>
    </source>
</evidence>
<dbReference type="Proteomes" id="UP000283497">
    <property type="component" value="Unassembled WGS sequence"/>
</dbReference>
<dbReference type="AlphaFoldDB" id="A0A173SKN0"/>
<dbReference type="InterPro" id="IPR010194">
    <property type="entry name" value="Anti-sigma_F"/>
</dbReference>
<feature type="domain" description="Histidine kinase/HSP90-like ATPase" evidence="7">
    <location>
        <begin position="16"/>
        <end position="141"/>
    </location>
</feature>
<dbReference type="Gene3D" id="3.30.565.10">
    <property type="entry name" value="Histidine kinase-like ATPase, C-terminal domain"/>
    <property type="match status" value="1"/>
</dbReference>
<reference evidence="8 12" key="1">
    <citation type="submission" date="2015-09" db="EMBL/GenBank/DDBJ databases">
        <authorList>
            <consortium name="Pathogen Informatics"/>
        </authorList>
    </citation>
    <scope>NUCLEOTIDE SEQUENCE [LARGE SCALE GENOMIC DNA]</scope>
    <source>
        <strain evidence="8 12">2789STDY5834966</strain>
    </source>
</reference>
<dbReference type="Pfam" id="PF13581">
    <property type="entry name" value="HATPase_c_2"/>
    <property type="match status" value="1"/>
</dbReference>
<protein>
    <submittedName>
        <fullName evidence="8">Anti-sigma F factor</fullName>
        <ecNumber evidence="8">2.7.11.1</ecNumber>
    </submittedName>
</protein>
<dbReference type="GO" id="GO:0042174">
    <property type="term" value="P:negative regulation of sporulation resulting in formation of a cellular spore"/>
    <property type="evidence" value="ECO:0007669"/>
    <property type="project" value="InterPro"/>
</dbReference>
<dbReference type="GO" id="GO:0005524">
    <property type="term" value="F:ATP binding"/>
    <property type="evidence" value="ECO:0007669"/>
    <property type="project" value="UniProtKB-KW"/>
</dbReference>
<dbReference type="EMBL" id="CYYC01000008">
    <property type="protein sequence ID" value="CUM89748.1"/>
    <property type="molecule type" value="Genomic_DNA"/>
</dbReference>
<dbReference type="GO" id="GO:0030435">
    <property type="term" value="P:sporulation resulting in formation of a cellular spore"/>
    <property type="evidence" value="ECO:0007669"/>
    <property type="project" value="UniProtKB-KW"/>
</dbReference>
<dbReference type="GO" id="GO:0004674">
    <property type="term" value="F:protein serine/threonine kinase activity"/>
    <property type="evidence" value="ECO:0007669"/>
    <property type="project" value="UniProtKB-KW"/>
</dbReference>
<evidence type="ECO:0000313" key="9">
    <source>
        <dbReference type="EMBL" id="RGI90228.1"/>
    </source>
</evidence>
<evidence type="ECO:0000313" key="11">
    <source>
        <dbReference type="EMBL" id="RHN10988.1"/>
    </source>
</evidence>
<sequence>MKQAGENSNSLKMVFRNRPENEKIVRTTAAVFASVLDPTLEEISDFKTAVSEAVTNAIIHAYPKTGGDIEAYFKREDKKITVLITDYGIGIKDVGKSMQPLYSTLHTQERSGMGFTFMEAFADEVKVKSVPGKGTTVKLIKIIGKGEECGENL</sequence>
<evidence type="ECO:0000313" key="15">
    <source>
        <dbReference type="Proteomes" id="UP000283700"/>
    </source>
</evidence>
<evidence type="ECO:0000256" key="2">
    <source>
        <dbReference type="ARBA" id="ARBA00022679"/>
    </source>
</evidence>
<dbReference type="InterPro" id="IPR003594">
    <property type="entry name" value="HATPase_dom"/>
</dbReference>
<dbReference type="EMBL" id="QRQO01000043">
    <property type="protein sequence ID" value="RHN10988.1"/>
    <property type="molecule type" value="Genomic_DNA"/>
</dbReference>
<dbReference type="Proteomes" id="UP000262524">
    <property type="component" value="Unassembled WGS sequence"/>
</dbReference>
<evidence type="ECO:0000256" key="1">
    <source>
        <dbReference type="ARBA" id="ARBA00022527"/>
    </source>
</evidence>
<dbReference type="EC" id="2.7.11.1" evidence="8"/>
<dbReference type="PANTHER" id="PTHR35526:SF3">
    <property type="entry name" value="ANTI-SIGMA-F FACTOR RSBW"/>
    <property type="match status" value="1"/>
</dbReference>
<evidence type="ECO:0000313" key="14">
    <source>
        <dbReference type="Proteomes" id="UP000283497"/>
    </source>
</evidence>
<evidence type="ECO:0000313" key="8">
    <source>
        <dbReference type="EMBL" id="CUM89748.1"/>
    </source>
</evidence>
<evidence type="ECO:0000313" key="10">
    <source>
        <dbReference type="EMBL" id="RHK34642.1"/>
    </source>
</evidence>
<dbReference type="InterPro" id="IPR050267">
    <property type="entry name" value="Anti-sigma-factor_SerPK"/>
</dbReference>
<reference evidence="13 14" key="2">
    <citation type="submission" date="2018-08" db="EMBL/GenBank/DDBJ databases">
        <title>A genome reference for cultivated species of the human gut microbiota.</title>
        <authorList>
            <person name="Zou Y."/>
            <person name="Xue W."/>
            <person name="Luo G."/>
        </authorList>
    </citation>
    <scope>NUCLEOTIDE SEQUENCE [LARGE SCALE GENOMIC DNA]</scope>
    <source>
        <strain evidence="11 15">AF31-17AC</strain>
        <strain evidence="10 14">AF45-14BH</strain>
        <strain evidence="9 13">TM10-1AC</strain>
    </source>
</reference>
<keyword evidence="3" id="KW-0547">Nucleotide-binding</keyword>
<evidence type="ECO:0000256" key="4">
    <source>
        <dbReference type="ARBA" id="ARBA00022777"/>
    </source>
</evidence>
<evidence type="ECO:0000259" key="7">
    <source>
        <dbReference type="Pfam" id="PF13581"/>
    </source>
</evidence>
<evidence type="ECO:0000256" key="6">
    <source>
        <dbReference type="ARBA" id="ARBA00022969"/>
    </source>
</evidence>
<dbReference type="GO" id="GO:0016989">
    <property type="term" value="F:sigma factor antagonist activity"/>
    <property type="evidence" value="ECO:0007669"/>
    <property type="project" value="InterPro"/>
</dbReference>
<keyword evidence="4" id="KW-0418">Kinase</keyword>
<dbReference type="SUPFAM" id="SSF55874">
    <property type="entry name" value="ATPase domain of HSP90 chaperone/DNA topoisomerase II/histidine kinase"/>
    <property type="match status" value="1"/>
</dbReference>
<keyword evidence="1" id="KW-0723">Serine/threonine-protein kinase</keyword>
<dbReference type="InterPro" id="IPR036890">
    <property type="entry name" value="HATPase_C_sf"/>
</dbReference>
<evidence type="ECO:0000313" key="12">
    <source>
        <dbReference type="Proteomes" id="UP000095390"/>
    </source>
</evidence>
<evidence type="ECO:0000256" key="3">
    <source>
        <dbReference type="ARBA" id="ARBA00022741"/>
    </source>
</evidence>
<gene>
    <name evidence="8" type="primary">spoIIAB</name>
    <name evidence="10" type="ORF">DW068_14400</name>
    <name evidence="11" type="ORF">DWZ29_12760</name>
    <name evidence="9" type="ORF">DXD91_05035</name>
    <name evidence="8" type="ORF">ERS852578_00946</name>
</gene>
<name>A0A173SKN0_9FIRM</name>
<dbReference type="OrthoDB" id="9768808at2"/>
<organism evidence="8 12">
    <name type="scientific">Anaerobutyricum hallii</name>
    <dbReference type="NCBI Taxonomy" id="39488"/>
    <lineage>
        <taxon>Bacteria</taxon>
        <taxon>Bacillati</taxon>
        <taxon>Bacillota</taxon>
        <taxon>Clostridia</taxon>
        <taxon>Lachnospirales</taxon>
        <taxon>Lachnospiraceae</taxon>
        <taxon>Anaerobutyricum</taxon>
    </lineage>
</organism>
<keyword evidence="5" id="KW-0067">ATP-binding</keyword>
<evidence type="ECO:0000313" key="13">
    <source>
        <dbReference type="Proteomes" id="UP000262524"/>
    </source>
</evidence>
<keyword evidence="6" id="KW-0749">Sporulation</keyword>